<evidence type="ECO:0000256" key="3">
    <source>
        <dbReference type="SAM" id="MobiDB-lite"/>
    </source>
</evidence>
<dbReference type="PANTHER" id="PTHR21027:SF1">
    <property type="entry name" value="TRNA-SPLICING ENDONUCLEASE SUBUNIT SEN54"/>
    <property type="match status" value="1"/>
</dbReference>
<feature type="region of interest" description="Disordered" evidence="3">
    <location>
        <begin position="1"/>
        <end position="27"/>
    </location>
</feature>
<feature type="compositionally biased region" description="Gly residues" evidence="3">
    <location>
        <begin position="489"/>
        <end position="500"/>
    </location>
</feature>
<proteinExistence type="inferred from homology"/>
<dbReference type="AlphaFoldDB" id="A0A0D2KX13"/>
<feature type="region of interest" description="Disordered" evidence="3">
    <location>
        <begin position="162"/>
        <end position="181"/>
    </location>
</feature>
<feature type="region of interest" description="Disordered" evidence="3">
    <location>
        <begin position="186"/>
        <end position="214"/>
    </location>
</feature>
<dbReference type="GO" id="GO:0000214">
    <property type="term" value="C:tRNA-intron endonuclease complex"/>
    <property type="evidence" value="ECO:0007669"/>
    <property type="project" value="TreeGrafter"/>
</dbReference>
<dbReference type="EMBL" id="KN848065">
    <property type="protein sequence ID" value="KIY01359.1"/>
    <property type="molecule type" value="Genomic_DNA"/>
</dbReference>
<keyword evidence="6" id="KW-1185">Reference proteome</keyword>
<dbReference type="STRING" id="1442371.A0A0D2KX13"/>
<sequence>MADADEDVIPLASTSGADDDLEDETQDFRFLSQLTSSSRTGQAIIPKRGTKDFEPNPTRSQASALEDSRRAMHTVLSSVRAQSGKNHVVGQYLPNEDDWRWDGGGSSDGSEGRHGRCVVVYKFKSPHLKVMGQADRNNWVWLLPEEALFLLERGSLDIRWPDVSDEHDDEPPSGSQDRTCNITASEKDPAAQERQAFEPENEADTAMTQSAEPSLSELPMSLQGAYATFIGKDGLTLERYTVYAGLKRAGYIVQRAPTWNDTDLSQANGHAYDGRSPPFSPSSPSTPASGRSHTPGTVASLVHRLVSWLFRPRQSKSCPSLGPLVAPGLYRNYADLFRALALVPYHEPSSSDTTAVSPRLRPQAPYRIHFHVWKPNISSTYKKTAPPPEDYRICVVDARSTPSIPSLSEIGPLLDSQPEDSLSKAQAGRLETRLKHGRRNVLLAVVDVGVVSYLRLSDACFGADKLYEEKTRAGTKGGGRARRTQGQGQNRGRGQGQGRR</sequence>
<evidence type="ECO:0000313" key="6">
    <source>
        <dbReference type="Proteomes" id="UP000053411"/>
    </source>
</evidence>
<comment type="similarity">
    <text evidence="1">Belongs to the SEN54 family.</text>
</comment>
<feature type="region of interest" description="Disordered" evidence="3">
    <location>
        <begin position="471"/>
        <end position="500"/>
    </location>
</feature>
<dbReference type="GeneID" id="27708657"/>
<dbReference type="GO" id="GO:0000379">
    <property type="term" value="P:tRNA-type intron splice site recognition and cleavage"/>
    <property type="evidence" value="ECO:0007669"/>
    <property type="project" value="TreeGrafter"/>
</dbReference>
<dbReference type="Pfam" id="PF12928">
    <property type="entry name" value="tRNA_int_end_N2"/>
    <property type="match status" value="1"/>
</dbReference>
<feature type="region of interest" description="Disordered" evidence="3">
    <location>
        <begin position="39"/>
        <end position="66"/>
    </location>
</feature>
<evidence type="ECO:0000256" key="2">
    <source>
        <dbReference type="ARBA" id="ARBA00022694"/>
    </source>
</evidence>
<dbReference type="InterPro" id="IPR024336">
    <property type="entry name" value="tRNA_splic_suSen54_N"/>
</dbReference>
<feature type="compositionally biased region" description="Low complexity" evidence="3">
    <location>
        <begin position="282"/>
        <end position="292"/>
    </location>
</feature>
<feature type="region of interest" description="Disordered" evidence="3">
    <location>
        <begin position="264"/>
        <end position="295"/>
    </location>
</feature>
<dbReference type="InterPro" id="IPR024337">
    <property type="entry name" value="tRNA_splic_suSen54"/>
</dbReference>
<dbReference type="RefSeq" id="XP_016635481.1">
    <property type="nucleotide sequence ID" value="XM_016773424.1"/>
</dbReference>
<dbReference type="VEuPathDB" id="FungiDB:Z520_02911"/>
<protein>
    <recommendedName>
        <fullName evidence="4">tRNA-splicing endonuclease subunit Sen54 N-terminal domain-containing protein</fullName>
    </recommendedName>
</protein>
<evidence type="ECO:0000259" key="4">
    <source>
        <dbReference type="Pfam" id="PF12928"/>
    </source>
</evidence>
<accession>A0A0D2KX13</accession>
<evidence type="ECO:0000313" key="5">
    <source>
        <dbReference type="EMBL" id="KIY01359.1"/>
    </source>
</evidence>
<gene>
    <name evidence="5" type="ORF">Z520_02911</name>
</gene>
<name>A0A0D2KX13_9EURO</name>
<feature type="domain" description="tRNA-splicing endonuclease subunit Sen54 N-terminal" evidence="4">
    <location>
        <begin position="73"/>
        <end position="160"/>
    </location>
</feature>
<feature type="compositionally biased region" description="Basic and acidic residues" evidence="3">
    <location>
        <begin position="186"/>
        <end position="197"/>
    </location>
</feature>
<reference evidence="5 6" key="1">
    <citation type="submission" date="2015-01" db="EMBL/GenBank/DDBJ databases">
        <title>The Genome Sequence of Fonsecaea multimorphosa CBS 102226.</title>
        <authorList>
            <consortium name="The Broad Institute Genomics Platform"/>
            <person name="Cuomo C."/>
            <person name="de Hoog S."/>
            <person name="Gorbushina A."/>
            <person name="Stielow B."/>
            <person name="Teixiera M."/>
            <person name="Abouelleil A."/>
            <person name="Chapman S.B."/>
            <person name="Priest M."/>
            <person name="Young S.K."/>
            <person name="Wortman J."/>
            <person name="Nusbaum C."/>
            <person name="Birren B."/>
        </authorList>
    </citation>
    <scope>NUCLEOTIDE SEQUENCE [LARGE SCALE GENOMIC DNA]</scope>
    <source>
        <strain evidence="5 6">CBS 102226</strain>
    </source>
</reference>
<organism evidence="5 6">
    <name type="scientific">Fonsecaea multimorphosa CBS 102226</name>
    <dbReference type="NCBI Taxonomy" id="1442371"/>
    <lineage>
        <taxon>Eukaryota</taxon>
        <taxon>Fungi</taxon>
        <taxon>Dikarya</taxon>
        <taxon>Ascomycota</taxon>
        <taxon>Pezizomycotina</taxon>
        <taxon>Eurotiomycetes</taxon>
        <taxon>Chaetothyriomycetidae</taxon>
        <taxon>Chaetothyriales</taxon>
        <taxon>Herpotrichiellaceae</taxon>
        <taxon>Fonsecaea</taxon>
    </lineage>
</organism>
<dbReference type="Proteomes" id="UP000053411">
    <property type="component" value="Unassembled WGS sequence"/>
</dbReference>
<dbReference type="OrthoDB" id="408683at2759"/>
<keyword evidence="2" id="KW-0819">tRNA processing</keyword>
<dbReference type="PANTHER" id="PTHR21027">
    <property type="entry name" value="TRNA-SPLICING ENDONUCLEASE SUBUNIT SEN54"/>
    <property type="match status" value="1"/>
</dbReference>
<evidence type="ECO:0000256" key="1">
    <source>
        <dbReference type="ARBA" id="ARBA00005736"/>
    </source>
</evidence>